<evidence type="ECO:0000256" key="5">
    <source>
        <dbReference type="ARBA" id="ARBA00022499"/>
    </source>
</evidence>
<dbReference type="SUPFAM" id="SSF49879">
    <property type="entry name" value="SMAD/FHA domain"/>
    <property type="match status" value="1"/>
</dbReference>
<evidence type="ECO:0000256" key="3">
    <source>
        <dbReference type="ARBA" id="ARBA00015014"/>
    </source>
</evidence>
<dbReference type="InterPro" id="IPR000253">
    <property type="entry name" value="FHA_dom"/>
</dbReference>
<dbReference type="PROSITE" id="PS50006">
    <property type="entry name" value="FHA_DOMAIN"/>
    <property type="match status" value="1"/>
</dbReference>
<organism evidence="15 16">
    <name type="scientific">Dictyostelium purpureum</name>
    <name type="common">Slime mold</name>
    <dbReference type="NCBI Taxonomy" id="5786"/>
    <lineage>
        <taxon>Eukaryota</taxon>
        <taxon>Amoebozoa</taxon>
        <taxon>Evosea</taxon>
        <taxon>Eumycetozoa</taxon>
        <taxon>Dictyostelia</taxon>
        <taxon>Dictyosteliales</taxon>
        <taxon>Dictyosteliaceae</taxon>
        <taxon>Dictyostelium</taxon>
    </lineage>
</organism>
<dbReference type="OrthoDB" id="342264at2759"/>
<feature type="compositionally biased region" description="Basic and acidic residues" evidence="12">
    <location>
        <begin position="285"/>
        <end position="296"/>
    </location>
</feature>
<dbReference type="KEGG" id="dpp:DICPUDRAFT_147527"/>
<feature type="domain" description="FHA" evidence="13">
    <location>
        <begin position="32"/>
        <end position="83"/>
    </location>
</feature>
<dbReference type="STRING" id="5786.F0Z8Q4"/>
<dbReference type="InterPro" id="IPR036420">
    <property type="entry name" value="BRCT_dom_sf"/>
</dbReference>
<dbReference type="VEuPathDB" id="AmoebaDB:DICPUDRAFT_147527"/>
<evidence type="ECO:0000256" key="4">
    <source>
        <dbReference type="ARBA" id="ARBA00022454"/>
    </source>
</evidence>
<dbReference type="RefSeq" id="XP_003283780.1">
    <property type="nucleotide sequence ID" value="XM_003283732.1"/>
</dbReference>
<feature type="compositionally biased region" description="Basic and acidic residues" evidence="12">
    <location>
        <begin position="221"/>
        <end position="272"/>
    </location>
</feature>
<dbReference type="CDD" id="cd17744">
    <property type="entry name" value="BRCT_MDC1_rpt1"/>
    <property type="match status" value="1"/>
</dbReference>
<evidence type="ECO:0000313" key="15">
    <source>
        <dbReference type="EMBL" id="EGC39671.1"/>
    </source>
</evidence>
<dbReference type="AlphaFoldDB" id="F0Z8Q4"/>
<name>F0Z8Q4_DICPU</name>
<keyword evidence="8" id="KW-0832">Ubl conjugation</keyword>
<dbReference type="Pfam" id="PF16770">
    <property type="entry name" value="RTT107_BRCT_5"/>
    <property type="match status" value="1"/>
</dbReference>
<keyword evidence="7" id="KW-0227">DNA damage</keyword>
<dbReference type="PANTHER" id="PTHR23196">
    <property type="entry name" value="PAX TRANSCRIPTION ACTIVATION DOMAIN INTERACTING PROTEIN"/>
    <property type="match status" value="1"/>
</dbReference>
<dbReference type="GO" id="GO:0006974">
    <property type="term" value="P:DNA damage response"/>
    <property type="evidence" value="ECO:0007669"/>
    <property type="project" value="UniProtKB-KW"/>
</dbReference>
<keyword evidence="16" id="KW-1185">Reference proteome</keyword>
<dbReference type="InParanoid" id="F0Z8Q4"/>
<dbReference type="GO" id="GO:0005634">
    <property type="term" value="C:nucleus"/>
    <property type="evidence" value="ECO:0007669"/>
    <property type="project" value="UniProtKB-SubCell"/>
</dbReference>
<evidence type="ECO:0000256" key="9">
    <source>
        <dbReference type="ARBA" id="ARBA00022990"/>
    </source>
</evidence>
<evidence type="ECO:0000313" key="16">
    <source>
        <dbReference type="Proteomes" id="UP000001064"/>
    </source>
</evidence>
<dbReference type="InterPro" id="IPR051579">
    <property type="entry name" value="DDR_Transcriptional_Reg"/>
</dbReference>
<dbReference type="Proteomes" id="UP000001064">
    <property type="component" value="Unassembled WGS sequence"/>
</dbReference>
<feature type="compositionally biased region" description="Polar residues" evidence="12">
    <location>
        <begin position="149"/>
        <end position="176"/>
    </location>
</feature>
<accession>F0Z8Q4</accession>
<dbReference type="SMART" id="SM00240">
    <property type="entry name" value="FHA"/>
    <property type="match status" value="1"/>
</dbReference>
<dbReference type="OMA" id="QDGITCY"/>
<keyword evidence="6" id="KW-0677">Repeat</keyword>
<dbReference type="EMBL" id="GL870953">
    <property type="protein sequence ID" value="EGC39671.1"/>
    <property type="molecule type" value="Genomic_DNA"/>
</dbReference>
<evidence type="ECO:0000256" key="2">
    <source>
        <dbReference type="ARBA" id="ARBA00004286"/>
    </source>
</evidence>
<comment type="subcellular location">
    <subcellularLocation>
        <location evidence="2">Chromosome</location>
    </subcellularLocation>
    <subcellularLocation>
        <location evidence="1">Nucleus</location>
    </subcellularLocation>
</comment>
<dbReference type="InterPro" id="IPR001357">
    <property type="entry name" value="BRCT_dom"/>
</dbReference>
<feature type="compositionally biased region" description="Low complexity" evidence="12">
    <location>
        <begin position="177"/>
        <end position="219"/>
    </location>
</feature>
<dbReference type="CDD" id="cd18432">
    <property type="entry name" value="BRCT_PAXIP1_rpt6_like"/>
    <property type="match status" value="1"/>
</dbReference>
<evidence type="ECO:0000256" key="12">
    <source>
        <dbReference type="SAM" id="MobiDB-lite"/>
    </source>
</evidence>
<keyword evidence="9" id="KW-0007">Acetylation</keyword>
<protein>
    <recommendedName>
        <fullName evidence="3">Mediator of DNA damage checkpoint protein 1</fullName>
    </recommendedName>
</protein>
<dbReference type="SUPFAM" id="SSF52113">
    <property type="entry name" value="BRCT domain"/>
    <property type="match status" value="2"/>
</dbReference>
<gene>
    <name evidence="15" type="ORF">DICPUDRAFT_147527</name>
</gene>
<feature type="domain" description="BRCT" evidence="14">
    <location>
        <begin position="408"/>
        <end position="486"/>
    </location>
</feature>
<dbReference type="Gene3D" id="3.40.50.10190">
    <property type="entry name" value="BRCT domain"/>
    <property type="match status" value="2"/>
</dbReference>
<dbReference type="Pfam" id="PF00498">
    <property type="entry name" value="FHA"/>
    <property type="match status" value="1"/>
</dbReference>
<evidence type="ECO:0000256" key="7">
    <source>
        <dbReference type="ARBA" id="ARBA00022763"/>
    </source>
</evidence>
<proteinExistence type="predicted"/>
<keyword evidence="10" id="KW-0539">Nucleus</keyword>
<sequence>MTSESKICISPVLCLKKLNGVLIEFKVNPGKNRIGRASSNDIYLKDEPTVSNYHAQLEFSNSNKFLIRDLFSSNKTSIQFKENDELITLKPNIDYEITKNSKIVLGSATMILNYIEIETKENVNKNAPTPKPINNTNTTKLNPPTILPSNTSSTEILTNVAATNETPSPKINTETESPITLPSKPTTTKTTASATSLPTSPKLNSNSKPNNNVENNSVPIDNKRKEPESNSKANDEENMDIDNHNDPEKELKTKKLKVVDENKEMDKEIEKAQEEEEIPLSPSFKPEETVKIKDNDDNNNINNSNDKESSKDSQQSNSQVSNQSGESKKKSRKPKSLADDEFVSQIITSTPSKRKSVKPERLEEQIAMGESSSQTSSSPSTPSKSSTKKSQTTETKTSTTTAKRDINILFSMFSDEEAKELENIILKLGGNVAKNSEECTHLVANELKRSKKILECISYGKLIVTSKWLKDSKKSSKWLDESGYHLVDKKAEAEWSFNLEKSLELARRNHSDDTLIFKNLSFYITKNSIPPRDFLKELIEINGGSLDDNLSNSSSIILANPDKDKRSFKKWNDKGYKISKGDFILLSILSQKLIYINCE</sequence>
<reference evidence="16" key="1">
    <citation type="journal article" date="2011" name="Genome Biol.">
        <title>Comparative genomics of the social amoebae Dictyostelium discoideum and Dictyostelium purpureum.</title>
        <authorList>
            <consortium name="US DOE Joint Genome Institute (JGI-PGF)"/>
            <person name="Sucgang R."/>
            <person name="Kuo A."/>
            <person name="Tian X."/>
            <person name="Salerno W."/>
            <person name="Parikh A."/>
            <person name="Feasley C.L."/>
            <person name="Dalin E."/>
            <person name="Tu H."/>
            <person name="Huang E."/>
            <person name="Barry K."/>
            <person name="Lindquist E."/>
            <person name="Shapiro H."/>
            <person name="Bruce D."/>
            <person name="Schmutz J."/>
            <person name="Salamov A."/>
            <person name="Fey P."/>
            <person name="Gaudet P."/>
            <person name="Anjard C."/>
            <person name="Babu M.M."/>
            <person name="Basu S."/>
            <person name="Bushmanova Y."/>
            <person name="van der Wel H."/>
            <person name="Katoh-Kurasawa M."/>
            <person name="Dinh C."/>
            <person name="Coutinho P.M."/>
            <person name="Saito T."/>
            <person name="Elias M."/>
            <person name="Schaap P."/>
            <person name="Kay R.R."/>
            <person name="Henrissat B."/>
            <person name="Eichinger L."/>
            <person name="Rivero F."/>
            <person name="Putnam N.H."/>
            <person name="West C.M."/>
            <person name="Loomis W.F."/>
            <person name="Chisholm R.L."/>
            <person name="Shaulsky G."/>
            <person name="Strassmann J.E."/>
            <person name="Queller D.C."/>
            <person name="Kuspa A."/>
            <person name="Grigoriev I.V."/>
        </authorList>
    </citation>
    <scope>NUCLEOTIDE SEQUENCE [LARGE SCALE GENOMIC DNA]</scope>
    <source>
        <strain evidence="16">QSDP1</strain>
    </source>
</reference>
<feature type="region of interest" description="Disordered" evidence="12">
    <location>
        <begin position="124"/>
        <end position="400"/>
    </location>
</feature>
<evidence type="ECO:0000256" key="11">
    <source>
        <dbReference type="ARBA" id="ARBA00023306"/>
    </source>
</evidence>
<feature type="domain" description="BRCT" evidence="14">
    <location>
        <begin position="512"/>
        <end position="594"/>
    </location>
</feature>
<dbReference type="GO" id="GO:0005694">
    <property type="term" value="C:chromosome"/>
    <property type="evidence" value="ECO:0007669"/>
    <property type="project" value="UniProtKB-SubCell"/>
</dbReference>
<dbReference type="Gene3D" id="2.60.200.20">
    <property type="match status" value="1"/>
</dbReference>
<dbReference type="PROSITE" id="PS50172">
    <property type="entry name" value="BRCT"/>
    <property type="match status" value="2"/>
</dbReference>
<dbReference type="SMART" id="SM00292">
    <property type="entry name" value="BRCT"/>
    <property type="match status" value="2"/>
</dbReference>
<dbReference type="GeneID" id="10509685"/>
<keyword evidence="5" id="KW-1017">Isopeptide bond</keyword>
<evidence type="ECO:0000256" key="6">
    <source>
        <dbReference type="ARBA" id="ARBA00022737"/>
    </source>
</evidence>
<feature type="compositionally biased region" description="Low complexity" evidence="12">
    <location>
        <begin position="124"/>
        <end position="148"/>
    </location>
</feature>
<dbReference type="InterPro" id="IPR008984">
    <property type="entry name" value="SMAD_FHA_dom_sf"/>
</dbReference>
<keyword evidence="11" id="KW-0131">Cell cycle</keyword>
<dbReference type="eggNOG" id="KOG2043">
    <property type="taxonomic scope" value="Eukaryota"/>
</dbReference>
<dbReference type="PANTHER" id="PTHR23196:SF1">
    <property type="entry name" value="PAX-INTERACTING PROTEIN 1"/>
    <property type="match status" value="1"/>
</dbReference>
<evidence type="ECO:0000256" key="8">
    <source>
        <dbReference type="ARBA" id="ARBA00022843"/>
    </source>
</evidence>
<evidence type="ECO:0000256" key="10">
    <source>
        <dbReference type="ARBA" id="ARBA00023242"/>
    </source>
</evidence>
<dbReference type="FunCoup" id="F0Z8Q4">
    <property type="interactions" value="743"/>
</dbReference>
<evidence type="ECO:0000259" key="13">
    <source>
        <dbReference type="PROSITE" id="PS50006"/>
    </source>
</evidence>
<evidence type="ECO:0000259" key="14">
    <source>
        <dbReference type="PROSITE" id="PS50172"/>
    </source>
</evidence>
<evidence type="ECO:0000256" key="1">
    <source>
        <dbReference type="ARBA" id="ARBA00004123"/>
    </source>
</evidence>
<dbReference type="Pfam" id="PF16589">
    <property type="entry name" value="BRCT_2"/>
    <property type="match status" value="1"/>
</dbReference>
<feature type="compositionally biased region" description="Low complexity" evidence="12">
    <location>
        <begin position="312"/>
        <end position="325"/>
    </location>
</feature>
<keyword evidence="4" id="KW-0158">Chromosome</keyword>
<feature type="compositionally biased region" description="Low complexity" evidence="12">
    <location>
        <begin position="370"/>
        <end position="400"/>
    </location>
</feature>